<evidence type="ECO:0000259" key="7">
    <source>
        <dbReference type="PROSITE" id="PS51193"/>
    </source>
</evidence>
<keyword evidence="9" id="KW-1185">Reference proteome</keyword>
<keyword evidence="8" id="KW-0347">Helicase</keyword>
<feature type="region of interest" description="Disordered" evidence="5">
    <location>
        <begin position="125"/>
        <end position="160"/>
    </location>
</feature>
<evidence type="ECO:0000256" key="3">
    <source>
        <dbReference type="ARBA" id="ARBA00022840"/>
    </source>
</evidence>
<evidence type="ECO:0000256" key="4">
    <source>
        <dbReference type="ARBA" id="ARBA00038058"/>
    </source>
</evidence>
<keyword evidence="3" id="KW-0067">ATP-binding</keyword>
<dbReference type="GO" id="GO:0003678">
    <property type="term" value="F:DNA helicase activity"/>
    <property type="evidence" value="ECO:0007669"/>
    <property type="project" value="TreeGrafter"/>
</dbReference>
<reference evidence="8 9" key="1">
    <citation type="submission" date="2019-01" db="EMBL/GenBank/DDBJ databases">
        <title>Sphingorhabdus lacus sp.nov., isolated from an oligotrophic freshwater lake.</title>
        <authorList>
            <person name="Park M."/>
        </authorList>
    </citation>
    <scope>NUCLEOTIDE SEQUENCE [LARGE SCALE GENOMIC DNA]</scope>
    <source>
        <strain evidence="8 9">IMCC26285</strain>
    </source>
</reference>
<dbReference type="OrthoDB" id="9805194at2"/>
<gene>
    <name evidence="8" type="ORF">EUU23_08925</name>
</gene>
<keyword evidence="6" id="KW-0812">Transmembrane</keyword>
<feature type="compositionally biased region" description="Gly residues" evidence="5">
    <location>
        <begin position="129"/>
        <end position="155"/>
    </location>
</feature>
<comment type="caution">
    <text evidence="8">The sequence shown here is derived from an EMBL/GenBank/DDBJ whole genome shotgun (WGS) entry which is preliminary data.</text>
</comment>
<evidence type="ECO:0000313" key="8">
    <source>
        <dbReference type="EMBL" id="MVZ97829.1"/>
    </source>
</evidence>
<evidence type="ECO:0000313" key="9">
    <source>
        <dbReference type="Proteomes" id="UP000471147"/>
    </source>
</evidence>
<keyword evidence="1" id="KW-0547">Nucleotide-binding</keyword>
<dbReference type="EMBL" id="SDWJ01000002">
    <property type="protein sequence ID" value="MVZ97829.1"/>
    <property type="molecule type" value="Genomic_DNA"/>
</dbReference>
<dbReference type="InterPro" id="IPR014013">
    <property type="entry name" value="Helic_SF1/SF2_ATP-bd_DinG/Rad3"/>
</dbReference>
<evidence type="ECO:0000256" key="2">
    <source>
        <dbReference type="ARBA" id="ARBA00022801"/>
    </source>
</evidence>
<dbReference type="Pfam" id="PF13307">
    <property type="entry name" value="Helicase_C_2"/>
    <property type="match status" value="1"/>
</dbReference>
<feature type="domain" description="Helicase ATP-binding" evidence="7">
    <location>
        <begin position="255"/>
        <end position="536"/>
    </location>
</feature>
<keyword evidence="6" id="KW-1133">Transmembrane helix</keyword>
<name>A0A6I4LY68_9SPHN</name>
<sequence>MQSPLTFPALHASHAGIWMATPDGQVRTVGKGDAVGRAAETPMVMLNAPLVAQRLGYAELSGLDVLELFAFVHPARFVVPTAKGLANVLGITPRQQPVTVINSSVTLNSFQGLSPSTLETKTLKQVQGDGSGNGDGDGGGNGTEDGDGNGDGGGVNRNAGVWNDEEVPHLLLSATEKLLATLADPVWPEREGAWDSAQALMRVRWPWANIVLRHLAKPEKPERWLFARLPEWEETAPRTPPRVVTLNPDAVQAQLASLVGNGAETRQGQRDFAQAAARIFAPRARKGEPNMVLAEAGTGIGKTLGYLAPASLWARNADGAVWISTFTKALQRQLVREARRIYPDPESFKQKVVVRKGRENYLCLLNLEDALQGGFAGRAATLAHLVARWAAYSSDGDMIGGDLPGWLPTLFRRNGSTALTDRRGECIYAGCPHYKKCFIERAARASVQADIVIANHALMMVNAARGRDEVSRPTRIIFDEGHHLFDAADSMFAAALTGQETVEMRRWVIGPEGKARGRRRGLAARLADVASYDEEGGLAIEMARIAAEALPGDGWLGRVAEGVPSGPVERLLHAIRTMVFARDESNLAESGYGLETELADPPPAVVDAVADTQVALEALARPLTLLGTRLEAMIADPPDWLDGGARARVEGAMASLGWRIDTVRAWISMLARAVGPVDADFVDWLAIDRFEGRDMDIGMHRHWLDPMKPVAEIVLKPSHGVLATSATLRSGGDWPNAEARTGAVHLDHPAEHFSATSPFDYAAQAEVLIVTDIKRGDMAALAGAYAALIGASGGGALGLFTAIRRLRSTYARIADRLARDGLPLYAQHIDPIDTGTLVDIFRDDPHASLLGTDALRDGVDVPGASLRLVVMEQVPWPRPDILHRARRLSYGGTDYDDRIIRAKLAQAFGRLIRSAGDKGHFVLLSSAVPSRLLTAFPAGTSIRRVTLEQAVAAIKSGLSPVTNIRQDDANTLQEGNPI</sequence>
<keyword evidence="6" id="KW-0472">Membrane</keyword>
<dbReference type="InterPro" id="IPR027417">
    <property type="entry name" value="P-loop_NTPase"/>
</dbReference>
<dbReference type="PANTHER" id="PTHR11472:SF34">
    <property type="entry name" value="REGULATOR OF TELOMERE ELONGATION HELICASE 1"/>
    <property type="match status" value="1"/>
</dbReference>
<feature type="transmembrane region" description="Helical" evidence="6">
    <location>
        <begin position="778"/>
        <end position="803"/>
    </location>
</feature>
<keyword evidence="2" id="KW-0378">Hydrolase</keyword>
<dbReference type="GO" id="GO:0016818">
    <property type="term" value="F:hydrolase activity, acting on acid anhydrides, in phosphorus-containing anhydrides"/>
    <property type="evidence" value="ECO:0007669"/>
    <property type="project" value="InterPro"/>
</dbReference>
<proteinExistence type="inferred from homology"/>
<dbReference type="AlphaFoldDB" id="A0A6I4LY68"/>
<evidence type="ECO:0000256" key="5">
    <source>
        <dbReference type="SAM" id="MobiDB-lite"/>
    </source>
</evidence>
<organism evidence="8 9">
    <name type="scientific">Sphingorhabdus profundilacus</name>
    <dbReference type="NCBI Taxonomy" id="2509718"/>
    <lineage>
        <taxon>Bacteria</taxon>
        <taxon>Pseudomonadati</taxon>
        <taxon>Pseudomonadota</taxon>
        <taxon>Alphaproteobacteria</taxon>
        <taxon>Sphingomonadales</taxon>
        <taxon>Sphingomonadaceae</taxon>
        <taxon>Sphingorhabdus</taxon>
    </lineage>
</organism>
<dbReference type="PROSITE" id="PS51193">
    <property type="entry name" value="HELICASE_ATP_BIND_2"/>
    <property type="match status" value="1"/>
</dbReference>
<accession>A0A6I4LY68</accession>
<protein>
    <submittedName>
        <fullName evidence="8">ATP-dependent DNA helicase</fullName>
    </submittedName>
</protein>
<dbReference type="GO" id="GO:0005524">
    <property type="term" value="F:ATP binding"/>
    <property type="evidence" value="ECO:0007669"/>
    <property type="project" value="UniProtKB-KW"/>
</dbReference>
<dbReference type="InterPro" id="IPR045028">
    <property type="entry name" value="DinG/Rad3-like"/>
</dbReference>
<dbReference type="Proteomes" id="UP000471147">
    <property type="component" value="Unassembled WGS sequence"/>
</dbReference>
<evidence type="ECO:0000256" key="1">
    <source>
        <dbReference type="ARBA" id="ARBA00022741"/>
    </source>
</evidence>
<dbReference type="GO" id="GO:0003676">
    <property type="term" value="F:nucleic acid binding"/>
    <property type="evidence" value="ECO:0007669"/>
    <property type="project" value="InterPro"/>
</dbReference>
<dbReference type="SUPFAM" id="SSF52540">
    <property type="entry name" value="P-loop containing nucleoside triphosphate hydrolases"/>
    <property type="match status" value="1"/>
</dbReference>
<dbReference type="PANTHER" id="PTHR11472">
    <property type="entry name" value="DNA REPAIR DEAD HELICASE RAD3/XP-D SUBFAMILY MEMBER"/>
    <property type="match status" value="1"/>
</dbReference>
<comment type="similarity">
    <text evidence="4">Belongs to the helicase family. DinG subfamily.</text>
</comment>
<dbReference type="InterPro" id="IPR006555">
    <property type="entry name" value="ATP-dep_Helicase_C"/>
</dbReference>
<dbReference type="SMART" id="SM00491">
    <property type="entry name" value="HELICc2"/>
    <property type="match status" value="1"/>
</dbReference>
<dbReference type="Gene3D" id="3.40.50.300">
    <property type="entry name" value="P-loop containing nucleotide triphosphate hydrolases"/>
    <property type="match status" value="2"/>
</dbReference>
<dbReference type="GO" id="GO:0006139">
    <property type="term" value="P:nucleobase-containing compound metabolic process"/>
    <property type="evidence" value="ECO:0007669"/>
    <property type="project" value="InterPro"/>
</dbReference>
<evidence type="ECO:0000256" key="6">
    <source>
        <dbReference type="SAM" id="Phobius"/>
    </source>
</evidence>